<dbReference type="PATRIC" id="fig|626887.3.peg.1064"/>
<dbReference type="EMBL" id="APLQ01000011">
    <property type="protein sequence ID" value="ENO14756.1"/>
    <property type="molecule type" value="Genomic_DNA"/>
</dbReference>
<comment type="caution">
    <text evidence="2">The sequence shown here is derived from an EMBL/GenBank/DDBJ whole genome shotgun (WGS) entry which is preliminary data.</text>
</comment>
<dbReference type="Pfam" id="PF11153">
    <property type="entry name" value="DUF2931"/>
    <property type="match status" value="1"/>
</dbReference>
<dbReference type="HOGENOM" id="CLU_1413676_0_0_6"/>
<dbReference type="OrthoDB" id="6819935at2"/>
<proteinExistence type="predicted"/>
<evidence type="ECO:0000313" key="3">
    <source>
        <dbReference type="Proteomes" id="UP000013165"/>
    </source>
</evidence>
<dbReference type="RefSeq" id="WP_004579053.1">
    <property type="nucleotide sequence ID" value="NZ_AP028878.1"/>
</dbReference>
<sequence>MKKVVILLLCLGSIALTGCATTIEGNNQNWYYAVAAPEHYKVWVEHLELEKPGERHWRMPMGNVECCWKGPKGPFGSGGRLSPFPNLIGIQWFSFAEQKFYQRLIILPEDLQEKMSVEATYQTSMGTFKGPRNSLIIGVAPGGTIVLWIMNQIGNEIEVARMQANEIEGDPTQYQKRTKSYLDEHGSYLEKHGIPTEGW</sequence>
<organism evidence="2 3">
    <name type="scientific">Marinobacter nanhaiticus D15-8W</name>
    <dbReference type="NCBI Taxonomy" id="626887"/>
    <lineage>
        <taxon>Bacteria</taxon>
        <taxon>Pseudomonadati</taxon>
        <taxon>Pseudomonadota</taxon>
        <taxon>Gammaproteobacteria</taxon>
        <taxon>Pseudomonadales</taxon>
        <taxon>Marinobacteraceae</taxon>
        <taxon>Marinobacter</taxon>
    </lineage>
</organism>
<evidence type="ECO:0000256" key="1">
    <source>
        <dbReference type="SAM" id="SignalP"/>
    </source>
</evidence>
<dbReference type="STRING" id="626887.J057_05376"/>
<feature type="signal peptide" evidence="1">
    <location>
        <begin position="1"/>
        <end position="20"/>
    </location>
</feature>
<dbReference type="AlphaFoldDB" id="N6WTE3"/>
<dbReference type="PROSITE" id="PS51257">
    <property type="entry name" value="PROKAR_LIPOPROTEIN"/>
    <property type="match status" value="1"/>
</dbReference>
<feature type="chain" id="PRO_5004127163" evidence="1">
    <location>
        <begin position="21"/>
        <end position="199"/>
    </location>
</feature>
<accession>N6WTE3</accession>
<keyword evidence="3" id="KW-1185">Reference proteome</keyword>
<reference evidence="2 3" key="1">
    <citation type="journal article" date="2013" name="Genome Announc.">
        <title>Genome Sequence of the Polycyclic Aromatic Hydrocarbon-Degrading Bacterium Strain Marinobacter nanhaiticus D15-8WT.</title>
        <authorList>
            <person name="Cui Z."/>
            <person name="Gao W."/>
            <person name="Li Q."/>
            <person name="Xu G."/>
            <person name="Zheng L."/>
        </authorList>
    </citation>
    <scope>NUCLEOTIDE SEQUENCE [LARGE SCALE GENOMIC DNA]</scope>
    <source>
        <strain evidence="2 3">D15-8W</strain>
    </source>
</reference>
<keyword evidence="1" id="KW-0732">Signal</keyword>
<name>N6WTE3_9GAMM</name>
<dbReference type="Proteomes" id="UP000013165">
    <property type="component" value="Unassembled WGS sequence"/>
</dbReference>
<protein>
    <submittedName>
        <fullName evidence="2">DUF2931 family protein</fullName>
    </submittedName>
</protein>
<dbReference type="InterPro" id="IPR021326">
    <property type="entry name" value="DUF2931"/>
</dbReference>
<dbReference type="eggNOG" id="ENOG5033IB4">
    <property type="taxonomic scope" value="Bacteria"/>
</dbReference>
<gene>
    <name evidence="2" type="ORF">J057_05376</name>
</gene>
<evidence type="ECO:0000313" key="2">
    <source>
        <dbReference type="EMBL" id="ENO14756.1"/>
    </source>
</evidence>